<dbReference type="EMBL" id="CACRTV010000004">
    <property type="protein sequence ID" value="VYT61589.1"/>
    <property type="molecule type" value="Genomic_DNA"/>
</dbReference>
<feature type="domain" description="Novel STAND NTPase 3" evidence="2">
    <location>
        <begin position="173"/>
        <end position="332"/>
    </location>
</feature>
<proteinExistence type="predicted"/>
<dbReference type="Pfam" id="PF04471">
    <property type="entry name" value="Mrr_cat"/>
    <property type="match status" value="1"/>
</dbReference>
<dbReference type="InterPro" id="IPR007560">
    <property type="entry name" value="Restrct_endonuc_IV_Mrr"/>
</dbReference>
<evidence type="ECO:0000313" key="3">
    <source>
        <dbReference type="EMBL" id="VYT61589.1"/>
    </source>
</evidence>
<evidence type="ECO:0000259" key="1">
    <source>
        <dbReference type="Pfam" id="PF04471"/>
    </source>
</evidence>
<gene>
    <name evidence="3" type="ORF">CPLFYP93_00139</name>
</gene>
<name>A0A6N2Y409_9CLOT</name>
<dbReference type="AlphaFoldDB" id="A0A6N2Y409"/>
<evidence type="ECO:0000259" key="2">
    <source>
        <dbReference type="Pfam" id="PF20720"/>
    </source>
</evidence>
<organism evidence="3">
    <name type="scientific">Clostridium paraputrificum</name>
    <dbReference type="NCBI Taxonomy" id="29363"/>
    <lineage>
        <taxon>Bacteria</taxon>
        <taxon>Bacillati</taxon>
        <taxon>Bacillota</taxon>
        <taxon>Clostridia</taxon>
        <taxon>Eubacteriales</taxon>
        <taxon>Clostridiaceae</taxon>
        <taxon>Clostridium</taxon>
    </lineage>
</organism>
<sequence>MCNFNNLSDFEFEILCKDIMEKELGISLHIFGKGRDGGIDLTDDCINKNIVIQVKHYINSTFSNLKSSLQSEVNKVNIMKPKQYYICCAKSLSPSNTVEIYNMFSKYMDSDRNIISLNDINEFLENPQNISIVRKNYKLWLQATNILSEIYNQSIFIDCESLLYNIENDSKAFVETECYRQCQRILLEDRIVFLIGAPGVGKTITTKMIALYFASIGYRIRYTTNGDIRDLKNSISSDRELKEVLLLDDCLGQHYFNMKETQGNELLSLIKYISMNPNKIIILNSRVTIFNEAKEKYSEFNMFVEDKKIKLHIIDMNKVSIADKGLILYNHLFYKNVPLEYYNNILTNKKYVNIVKHNNYTPRIIEFVTREVNYKRIDASDYAKFILGVLDFPNGIWEEEFNRRLQKEDRIFMTTLYSLTDTTISLNILRRAYNYRLYNSKCVDTTINIFENVLSRMSNSLVIIYDKNGEKEVGVINPSVNDYLKGYIEENELEIKSIVENITEYCQVKRFLMDKGEENQIVEMMKNGEMLEINYLNKVEEVYVIISYICKYEILREDYEDIIGLFLNDLSYGNFEGMMNRNQIVSSLLKEPFFSYYHIEDYFQYENCECFFEDMSLDEINEFFFQIDKDNVSKNFIKDFRDIIKESVTRAISEYSDEIDENSFFDNYDIISILDDCRVQESYGWDFDYNSAITIISNWLRNDIYDEILERINIIPTDIRTELNVGDECININQESIEAFINSCLEPDEPDYDDYEGHNYSVAEGMDILDVIFK</sequence>
<dbReference type="InterPro" id="IPR049050">
    <property type="entry name" value="nSTAND3"/>
</dbReference>
<feature type="domain" description="Restriction endonuclease type IV Mrr" evidence="1">
    <location>
        <begin position="5"/>
        <end position="60"/>
    </location>
</feature>
<dbReference type="Gene3D" id="3.40.50.300">
    <property type="entry name" value="P-loop containing nucleotide triphosphate hydrolases"/>
    <property type="match status" value="1"/>
</dbReference>
<dbReference type="InterPro" id="IPR027417">
    <property type="entry name" value="P-loop_NTPase"/>
</dbReference>
<dbReference type="RefSeq" id="WP_156558624.1">
    <property type="nucleotide sequence ID" value="NZ_CACRTV010000004.1"/>
</dbReference>
<accession>A0A6N2Y409</accession>
<dbReference type="GO" id="GO:0003677">
    <property type="term" value="F:DNA binding"/>
    <property type="evidence" value="ECO:0007669"/>
    <property type="project" value="InterPro"/>
</dbReference>
<reference evidence="3" key="1">
    <citation type="submission" date="2019-11" db="EMBL/GenBank/DDBJ databases">
        <authorList>
            <person name="Feng L."/>
        </authorList>
    </citation>
    <scope>NUCLEOTIDE SEQUENCE</scope>
    <source>
        <strain evidence="3">CParaputrificumLFYP93</strain>
    </source>
</reference>
<dbReference type="SUPFAM" id="SSF52540">
    <property type="entry name" value="P-loop containing nucleoside triphosphate hydrolases"/>
    <property type="match status" value="1"/>
</dbReference>
<protein>
    <submittedName>
        <fullName evidence="3">Uncharacterized protein</fullName>
    </submittedName>
</protein>
<dbReference type="GO" id="GO:0009307">
    <property type="term" value="P:DNA restriction-modification system"/>
    <property type="evidence" value="ECO:0007669"/>
    <property type="project" value="InterPro"/>
</dbReference>
<dbReference type="GO" id="GO:0004519">
    <property type="term" value="F:endonuclease activity"/>
    <property type="evidence" value="ECO:0007669"/>
    <property type="project" value="InterPro"/>
</dbReference>
<dbReference type="Pfam" id="PF20720">
    <property type="entry name" value="nSTAND3"/>
    <property type="match status" value="1"/>
</dbReference>